<dbReference type="SUPFAM" id="SSF48371">
    <property type="entry name" value="ARM repeat"/>
    <property type="match status" value="1"/>
</dbReference>
<dbReference type="InterPro" id="IPR011989">
    <property type="entry name" value="ARM-like"/>
</dbReference>
<dbReference type="EMBL" id="CACTIH010005882">
    <property type="protein sequence ID" value="CAA3002833.1"/>
    <property type="molecule type" value="Genomic_DNA"/>
</dbReference>
<name>A0A8S0TC57_OLEEU</name>
<dbReference type="Gramene" id="OE9A050683T1">
    <property type="protein sequence ID" value="OE9A050683C1"/>
    <property type="gene ID" value="OE9A050683"/>
</dbReference>
<dbReference type="OrthoDB" id="1668619at2759"/>
<reference evidence="1 2" key="1">
    <citation type="submission" date="2019-12" db="EMBL/GenBank/DDBJ databases">
        <authorList>
            <person name="Alioto T."/>
            <person name="Alioto T."/>
            <person name="Gomez Garrido J."/>
        </authorList>
    </citation>
    <scope>NUCLEOTIDE SEQUENCE [LARGE SCALE GENOMIC DNA]</scope>
</reference>
<dbReference type="Gene3D" id="1.25.10.10">
    <property type="entry name" value="Leucine-rich Repeat Variant"/>
    <property type="match status" value="1"/>
</dbReference>
<proteinExistence type="predicted"/>
<sequence length="101" mass="10952">MTTYKSKIVEEASKDFLCGLLLDENQPILERFRAVGVSSLCGSPGVLDTFVKAMRDNSSILGHEAAKKLGRMQDSDAIPALQAVLGNLSLHPIVHLHVSCF</sequence>
<keyword evidence="2" id="KW-1185">Reference proteome</keyword>
<comment type="caution">
    <text evidence="1">The sequence shown here is derived from an EMBL/GenBank/DDBJ whole genome shotgun (WGS) entry which is preliminary data.</text>
</comment>
<gene>
    <name evidence="1" type="ORF">OLEA9_A050683</name>
</gene>
<dbReference type="Pfam" id="PF03130">
    <property type="entry name" value="HEAT_PBS"/>
    <property type="match status" value="1"/>
</dbReference>
<evidence type="ECO:0000313" key="2">
    <source>
        <dbReference type="Proteomes" id="UP000594638"/>
    </source>
</evidence>
<organism evidence="1 2">
    <name type="scientific">Olea europaea subsp. europaea</name>
    <dbReference type="NCBI Taxonomy" id="158383"/>
    <lineage>
        <taxon>Eukaryota</taxon>
        <taxon>Viridiplantae</taxon>
        <taxon>Streptophyta</taxon>
        <taxon>Embryophyta</taxon>
        <taxon>Tracheophyta</taxon>
        <taxon>Spermatophyta</taxon>
        <taxon>Magnoliopsida</taxon>
        <taxon>eudicotyledons</taxon>
        <taxon>Gunneridae</taxon>
        <taxon>Pentapetalae</taxon>
        <taxon>asterids</taxon>
        <taxon>lamiids</taxon>
        <taxon>Lamiales</taxon>
        <taxon>Oleaceae</taxon>
        <taxon>Oleeae</taxon>
        <taxon>Olea</taxon>
    </lineage>
</organism>
<dbReference type="AlphaFoldDB" id="A0A8S0TC57"/>
<accession>A0A8S0TC57</accession>
<dbReference type="InterPro" id="IPR016024">
    <property type="entry name" value="ARM-type_fold"/>
</dbReference>
<dbReference type="Proteomes" id="UP000594638">
    <property type="component" value="Unassembled WGS sequence"/>
</dbReference>
<protein>
    <submittedName>
        <fullName evidence="1">Deoxyhypusine hydroxylase-B</fullName>
    </submittedName>
</protein>
<evidence type="ECO:0000313" key="1">
    <source>
        <dbReference type="EMBL" id="CAA3002833.1"/>
    </source>
</evidence>
<dbReference type="InterPro" id="IPR004155">
    <property type="entry name" value="PBS_lyase_HEAT"/>
</dbReference>